<keyword evidence="9" id="KW-0812">Transmembrane</keyword>
<keyword evidence="2" id="KW-0723">Serine/threonine-protein kinase</keyword>
<feature type="compositionally biased region" description="Low complexity" evidence="8">
    <location>
        <begin position="377"/>
        <end position="430"/>
    </location>
</feature>
<evidence type="ECO:0000256" key="9">
    <source>
        <dbReference type="SAM" id="Phobius"/>
    </source>
</evidence>
<evidence type="ECO:0000256" key="8">
    <source>
        <dbReference type="SAM" id="MobiDB-lite"/>
    </source>
</evidence>
<dbReference type="GO" id="GO:0005524">
    <property type="term" value="F:ATP binding"/>
    <property type="evidence" value="ECO:0007669"/>
    <property type="project" value="UniProtKB-UniRule"/>
</dbReference>
<keyword evidence="12" id="KW-1185">Reference proteome</keyword>
<feature type="binding site" evidence="7">
    <location>
        <position position="53"/>
    </location>
    <ligand>
        <name>ATP</name>
        <dbReference type="ChEBI" id="CHEBI:30616"/>
    </ligand>
</feature>
<keyword evidence="9" id="KW-1133">Transmembrane helix</keyword>
<dbReference type="PROSITE" id="PS00108">
    <property type="entry name" value="PROTEIN_KINASE_ST"/>
    <property type="match status" value="1"/>
</dbReference>
<dbReference type="SMART" id="SM00220">
    <property type="entry name" value="S_TKc"/>
    <property type="match status" value="1"/>
</dbReference>
<evidence type="ECO:0000256" key="4">
    <source>
        <dbReference type="ARBA" id="ARBA00022741"/>
    </source>
</evidence>
<evidence type="ECO:0000256" key="1">
    <source>
        <dbReference type="ARBA" id="ARBA00012513"/>
    </source>
</evidence>
<keyword evidence="4 7" id="KW-0547">Nucleotide-binding</keyword>
<dbReference type="EMBL" id="VOBR01000006">
    <property type="protein sequence ID" value="TWP52016.1"/>
    <property type="molecule type" value="Genomic_DNA"/>
</dbReference>
<sequence length="529" mass="56321">MGDHGRAGRGVIVSDTERQVAGRYRLRERLGRGAMGIVWHGYDEQLHRVVAIKELIVPDNSDDAKADKAKSRAMREARLAARLEHPHAIRVYDVVEDDGQPWLVMEYLPSRSLAGLITENGAVPPKDVAMIGAQIASALAAAHKHGILHRDVKPANILVGDQDVKITDFGISRAADDVTATATGTVGTPAYFSPEVARGEEAGFPSDVFSLGATLYTAVEGTPPFGTMDNALAMLHKVATGEYRTPEKAGPLLPVLERMLHRDPAERPTMDESVKLLAAVAQEEDDETVVATAVLPEPEEPEPTEVVEPVEVAVPPIPARPEVDPARPAAFIPTEPAEDEGRKKAGPLITAAVLILLLIVALGAYFLWPKKNTPQDASPSNPASASSQAPTSAGGQPPASAPQTQSQPPSSPPASATQPPASSAVTPPPAATNAAQALTDYYNLLPGDLNAGWARLTDNFKAGRGLDFGQYQSFWNRFSDVNAVNVTQQGDAVVSATINYTNKDGSTFSEQHTYTLVQVNGSWMVDNQS</sequence>
<evidence type="ECO:0000259" key="10">
    <source>
        <dbReference type="PROSITE" id="PS50011"/>
    </source>
</evidence>
<evidence type="ECO:0000313" key="12">
    <source>
        <dbReference type="Proteomes" id="UP000316639"/>
    </source>
</evidence>
<keyword evidence="5 11" id="KW-0418">Kinase</keyword>
<dbReference type="GO" id="GO:0004674">
    <property type="term" value="F:protein serine/threonine kinase activity"/>
    <property type="evidence" value="ECO:0007669"/>
    <property type="project" value="UniProtKB-KW"/>
</dbReference>
<dbReference type="Pfam" id="PF00069">
    <property type="entry name" value="Pkinase"/>
    <property type="match status" value="1"/>
</dbReference>
<dbReference type="PANTHER" id="PTHR43289:SF6">
    <property type="entry name" value="SERINE_THREONINE-PROTEIN KINASE NEKL-3"/>
    <property type="match status" value="1"/>
</dbReference>
<dbReference type="InterPro" id="IPR011009">
    <property type="entry name" value="Kinase-like_dom_sf"/>
</dbReference>
<keyword evidence="9" id="KW-0472">Membrane</keyword>
<dbReference type="Gene3D" id="1.10.510.10">
    <property type="entry name" value="Transferase(Phosphotransferase) domain 1"/>
    <property type="match status" value="1"/>
</dbReference>
<dbReference type="Proteomes" id="UP000316639">
    <property type="component" value="Unassembled WGS sequence"/>
</dbReference>
<dbReference type="SUPFAM" id="SSF56112">
    <property type="entry name" value="Protein kinase-like (PK-like)"/>
    <property type="match status" value="1"/>
</dbReference>
<reference evidence="11 12" key="1">
    <citation type="submission" date="2019-07" db="EMBL/GenBank/DDBJ databases">
        <title>Lentzea xizangensis sp. nov., isolated from Qinghai-Tibetan Plateau Soils.</title>
        <authorList>
            <person name="Huang J."/>
        </authorList>
    </citation>
    <scope>NUCLEOTIDE SEQUENCE [LARGE SCALE GENOMIC DNA]</scope>
    <source>
        <strain evidence="11 12">FXJ1.1311</strain>
    </source>
</reference>
<name>A0A563EWD7_9PSEU</name>
<protein>
    <recommendedName>
        <fullName evidence="1">non-specific serine/threonine protein kinase</fullName>
        <ecNumber evidence="1">2.7.11.1</ecNumber>
    </recommendedName>
</protein>
<gene>
    <name evidence="11" type="ORF">FKR81_10515</name>
</gene>
<proteinExistence type="predicted"/>
<dbReference type="PROSITE" id="PS50011">
    <property type="entry name" value="PROTEIN_KINASE_DOM"/>
    <property type="match status" value="1"/>
</dbReference>
<evidence type="ECO:0000313" key="11">
    <source>
        <dbReference type="EMBL" id="TWP52016.1"/>
    </source>
</evidence>
<evidence type="ECO:0000256" key="5">
    <source>
        <dbReference type="ARBA" id="ARBA00022777"/>
    </source>
</evidence>
<accession>A0A563EWD7</accession>
<dbReference type="InterPro" id="IPR017441">
    <property type="entry name" value="Protein_kinase_ATP_BS"/>
</dbReference>
<feature type="transmembrane region" description="Helical" evidence="9">
    <location>
        <begin position="348"/>
        <end position="368"/>
    </location>
</feature>
<keyword evidence="3" id="KW-0808">Transferase</keyword>
<evidence type="ECO:0000256" key="6">
    <source>
        <dbReference type="ARBA" id="ARBA00022840"/>
    </source>
</evidence>
<evidence type="ECO:0000256" key="3">
    <source>
        <dbReference type="ARBA" id="ARBA00022679"/>
    </source>
</evidence>
<dbReference type="AlphaFoldDB" id="A0A563EWD7"/>
<keyword evidence="6 7" id="KW-0067">ATP-binding</keyword>
<comment type="caution">
    <text evidence="11">The sequence shown here is derived from an EMBL/GenBank/DDBJ whole genome shotgun (WGS) entry which is preliminary data.</text>
</comment>
<feature type="region of interest" description="Disordered" evidence="8">
    <location>
        <begin position="373"/>
        <end position="430"/>
    </location>
</feature>
<dbReference type="InterPro" id="IPR000719">
    <property type="entry name" value="Prot_kinase_dom"/>
</dbReference>
<dbReference type="OrthoDB" id="9762169at2"/>
<organism evidence="11 12">
    <name type="scientific">Lentzea tibetensis</name>
    <dbReference type="NCBI Taxonomy" id="2591470"/>
    <lineage>
        <taxon>Bacteria</taxon>
        <taxon>Bacillati</taxon>
        <taxon>Actinomycetota</taxon>
        <taxon>Actinomycetes</taxon>
        <taxon>Pseudonocardiales</taxon>
        <taxon>Pseudonocardiaceae</taxon>
        <taxon>Lentzea</taxon>
    </lineage>
</organism>
<evidence type="ECO:0000256" key="2">
    <source>
        <dbReference type="ARBA" id="ARBA00022527"/>
    </source>
</evidence>
<dbReference type="PROSITE" id="PS00107">
    <property type="entry name" value="PROTEIN_KINASE_ATP"/>
    <property type="match status" value="1"/>
</dbReference>
<dbReference type="EC" id="2.7.11.1" evidence="1"/>
<dbReference type="Gene3D" id="3.30.200.20">
    <property type="entry name" value="Phosphorylase Kinase, domain 1"/>
    <property type="match status" value="1"/>
</dbReference>
<dbReference type="InterPro" id="IPR008271">
    <property type="entry name" value="Ser/Thr_kinase_AS"/>
</dbReference>
<dbReference type="PANTHER" id="PTHR43289">
    <property type="entry name" value="MITOGEN-ACTIVATED PROTEIN KINASE KINASE KINASE 20-RELATED"/>
    <property type="match status" value="1"/>
</dbReference>
<feature type="domain" description="Protein kinase" evidence="10">
    <location>
        <begin position="24"/>
        <end position="280"/>
    </location>
</feature>
<dbReference type="CDD" id="cd14014">
    <property type="entry name" value="STKc_PknB_like"/>
    <property type="match status" value="1"/>
</dbReference>
<evidence type="ECO:0000256" key="7">
    <source>
        <dbReference type="PROSITE-ProRule" id="PRU10141"/>
    </source>
</evidence>